<dbReference type="AlphaFoldDB" id="A0A1W2GI37"/>
<evidence type="ECO:0000313" key="3">
    <source>
        <dbReference type="EMBL" id="SMD36323.1"/>
    </source>
</evidence>
<evidence type="ECO:0000259" key="2">
    <source>
        <dbReference type="Pfam" id="PF12706"/>
    </source>
</evidence>
<keyword evidence="1" id="KW-0732">Signal</keyword>
<organism evidence="3 4">
    <name type="scientific">Reichenbachiella faecimaris</name>
    <dbReference type="NCBI Taxonomy" id="692418"/>
    <lineage>
        <taxon>Bacteria</taxon>
        <taxon>Pseudomonadati</taxon>
        <taxon>Bacteroidota</taxon>
        <taxon>Cytophagia</taxon>
        <taxon>Cytophagales</taxon>
        <taxon>Reichenbachiellaceae</taxon>
        <taxon>Reichenbachiella</taxon>
    </lineage>
</organism>
<keyword evidence="4" id="KW-1185">Reference proteome</keyword>
<dbReference type="InterPro" id="IPR001279">
    <property type="entry name" value="Metallo-B-lactamas"/>
</dbReference>
<reference evidence="3 4" key="1">
    <citation type="submission" date="2017-04" db="EMBL/GenBank/DDBJ databases">
        <authorList>
            <person name="Afonso C.L."/>
            <person name="Miller P.J."/>
            <person name="Scott M.A."/>
            <person name="Spackman E."/>
            <person name="Goraichik I."/>
            <person name="Dimitrov K.M."/>
            <person name="Suarez D.L."/>
            <person name="Swayne D.E."/>
        </authorList>
    </citation>
    <scope>NUCLEOTIDE SEQUENCE [LARGE SCALE GENOMIC DNA]</scope>
    <source>
        <strain evidence="3 4">DSM 26133</strain>
    </source>
</reference>
<dbReference type="InterPro" id="IPR036866">
    <property type="entry name" value="RibonucZ/Hydroxyglut_hydro"/>
</dbReference>
<proteinExistence type="predicted"/>
<dbReference type="Gene3D" id="3.60.15.10">
    <property type="entry name" value="Ribonuclease Z/Hydroxyacylglutathione hydrolase-like"/>
    <property type="match status" value="1"/>
</dbReference>
<dbReference type="InterPro" id="IPR050114">
    <property type="entry name" value="UPF0173_UPF0282_UlaG_hydrolase"/>
</dbReference>
<accession>A0A1W2GI37</accession>
<dbReference type="SUPFAM" id="SSF56281">
    <property type="entry name" value="Metallo-hydrolase/oxidoreductase"/>
    <property type="match status" value="1"/>
</dbReference>
<evidence type="ECO:0000256" key="1">
    <source>
        <dbReference type="SAM" id="SignalP"/>
    </source>
</evidence>
<evidence type="ECO:0000313" key="4">
    <source>
        <dbReference type="Proteomes" id="UP000192472"/>
    </source>
</evidence>
<sequence length="250" mass="27892">MKHLICTILLSIFIQPAFCQSSTPEIISASEGEIKIYPILHATMAIEYQDMMIYVDPYGGKKGFEGLAAPSAILITDIHGDHMNTETLQQLEAQSTQIIAPQAVVEKLTPEFTKLTPLANGKNMTLQNITIEAVPMYNLPEDSTSRHPKGRGNGYVLTIGGKRIYISGDTEDIMEMRALKKIDVAFVCMNLPYTMTVEAAADAVLEFTPKVVYPFHYRGKGGFSDVETFRRLIHVSSDQTEVRLVNWYPE</sequence>
<name>A0A1W2GI37_REIFA</name>
<protein>
    <submittedName>
        <fullName evidence="3">L-ascorbate metabolism protein UlaG, beta-lactamase superfamily</fullName>
    </submittedName>
</protein>
<dbReference type="Pfam" id="PF12706">
    <property type="entry name" value="Lactamase_B_2"/>
    <property type="match status" value="1"/>
</dbReference>
<dbReference type="PANTHER" id="PTHR43546:SF3">
    <property type="entry name" value="UPF0173 METAL-DEPENDENT HYDROLASE MJ1163"/>
    <property type="match status" value="1"/>
</dbReference>
<dbReference type="EMBL" id="FWYF01000003">
    <property type="protein sequence ID" value="SMD36323.1"/>
    <property type="molecule type" value="Genomic_DNA"/>
</dbReference>
<dbReference type="OrthoDB" id="9789133at2"/>
<dbReference type="RefSeq" id="WP_084373485.1">
    <property type="nucleotide sequence ID" value="NZ_FWYF01000003.1"/>
</dbReference>
<feature type="domain" description="Metallo-beta-lactamase" evidence="2">
    <location>
        <begin position="66"/>
        <end position="217"/>
    </location>
</feature>
<dbReference type="Proteomes" id="UP000192472">
    <property type="component" value="Unassembled WGS sequence"/>
</dbReference>
<dbReference type="PANTHER" id="PTHR43546">
    <property type="entry name" value="UPF0173 METAL-DEPENDENT HYDROLASE MJ1163-RELATED"/>
    <property type="match status" value="1"/>
</dbReference>
<feature type="signal peptide" evidence="1">
    <location>
        <begin position="1"/>
        <end position="19"/>
    </location>
</feature>
<feature type="chain" id="PRO_5013162169" evidence="1">
    <location>
        <begin position="20"/>
        <end position="250"/>
    </location>
</feature>
<gene>
    <name evidence="3" type="ORF">SAMN04488029_2831</name>
</gene>